<reference evidence="2 3" key="1">
    <citation type="journal article" date="2023" name="Mol. Biol. Evol.">
        <title>Genomics of Secondarily Temperate Adaptation in the Only Non-Antarctic Icefish.</title>
        <authorList>
            <person name="Rivera-Colon A.G."/>
            <person name="Rayamajhi N."/>
            <person name="Minhas B.F."/>
            <person name="Madrigal G."/>
            <person name="Bilyk K.T."/>
            <person name="Yoon V."/>
            <person name="Hune M."/>
            <person name="Gregory S."/>
            <person name="Cheng C.H.C."/>
            <person name="Catchen J.M."/>
        </authorList>
    </citation>
    <scope>NUCLEOTIDE SEQUENCE [LARGE SCALE GENOMIC DNA]</scope>
    <source>
        <strain evidence="2">JC2023a</strain>
    </source>
</reference>
<gene>
    <name evidence="2" type="ORF">CesoFtcFv8_019502</name>
</gene>
<dbReference type="AlphaFoldDB" id="A0AAN8BEN9"/>
<protein>
    <submittedName>
        <fullName evidence="2">Uncharacterized protein</fullName>
    </submittedName>
</protein>
<comment type="caution">
    <text evidence="2">The sequence shown here is derived from an EMBL/GenBank/DDBJ whole genome shotgun (WGS) entry which is preliminary data.</text>
</comment>
<dbReference type="Proteomes" id="UP001335648">
    <property type="component" value="Unassembled WGS sequence"/>
</dbReference>
<feature type="coiled-coil region" evidence="1">
    <location>
        <begin position="59"/>
        <end position="111"/>
    </location>
</feature>
<accession>A0AAN8BEN9</accession>
<dbReference type="EMBL" id="JAULUE010002061">
    <property type="protein sequence ID" value="KAK5883140.1"/>
    <property type="molecule type" value="Genomic_DNA"/>
</dbReference>
<keyword evidence="3" id="KW-1185">Reference proteome</keyword>
<evidence type="ECO:0000256" key="1">
    <source>
        <dbReference type="SAM" id="Coils"/>
    </source>
</evidence>
<evidence type="ECO:0000313" key="2">
    <source>
        <dbReference type="EMBL" id="KAK5883140.1"/>
    </source>
</evidence>
<name>A0AAN8BEN9_9TELE</name>
<organism evidence="2 3">
    <name type="scientific">Champsocephalus esox</name>
    <name type="common">pike icefish</name>
    <dbReference type="NCBI Taxonomy" id="159716"/>
    <lineage>
        <taxon>Eukaryota</taxon>
        <taxon>Metazoa</taxon>
        <taxon>Chordata</taxon>
        <taxon>Craniata</taxon>
        <taxon>Vertebrata</taxon>
        <taxon>Euteleostomi</taxon>
        <taxon>Actinopterygii</taxon>
        <taxon>Neopterygii</taxon>
        <taxon>Teleostei</taxon>
        <taxon>Neoteleostei</taxon>
        <taxon>Acanthomorphata</taxon>
        <taxon>Eupercaria</taxon>
        <taxon>Perciformes</taxon>
        <taxon>Notothenioidei</taxon>
        <taxon>Channichthyidae</taxon>
        <taxon>Champsocephalus</taxon>
    </lineage>
</organism>
<keyword evidence="1" id="KW-0175">Coiled coil</keyword>
<evidence type="ECO:0000313" key="3">
    <source>
        <dbReference type="Proteomes" id="UP001335648"/>
    </source>
</evidence>
<proteinExistence type="predicted"/>
<sequence length="113" mass="13069">MQRGNCGSNRRLDSKRSWPLLSEISRRVKRRRATASLEKCFQEGKERERSLVEEGAKREAQFKELLRSLEAEKNNLEERLTNQLAQLNGSIADYQQEAADNREHLAELQRVGG</sequence>